<reference evidence="2" key="1">
    <citation type="submission" date="2020-06" db="EMBL/GenBank/DDBJ databases">
        <title>Whole Genome Sequence of Bradyrhizobium sp. Strain 66S1MB.</title>
        <authorList>
            <person name="Bromfield E."/>
            <person name="Cloutier S."/>
        </authorList>
    </citation>
    <scope>NUCLEOTIDE SEQUENCE</scope>
    <source>
        <strain evidence="2">66S1MB</strain>
    </source>
</reference>
<comment type="caution">
    <text evidence="2">The sequence shown here is derived from an EMBL/GenBank/DDBJ whole genome shotgun (WGS) entry which is preliminary data.</text>
</comment>
<proteinExistence type="predicted"/>
<dbReference type="Proteomes" id="UP000692816">
    <property type="component" value="Unassembled WGS sequence"/>
</dbReference>
<evidence type="ECO:0000313" key="3">
    <source>
        <dbReference type="Proteomes" id="UP000692816"/>
    </source>
</evidence>
<gene>
    <name evidence="2" type="ORF">HU230_32465</name>
    <name evidence="1" type="ORF">J4P68_25345</name>
</gene>
<dbReference type="EMBL" id="JAGEPA010000001">
    <property type="protein sequence ID" value="MBO1432666.1"/>
    <property type="molecule type" value="Genomic_DNA"/>
</dbReference>
<organism evidence="2">
    <name type="scientific">Bradyrhizobium quebecense</name>
    <dbReference type="NCBI Taxonomy" id="2748629"/>
    <lineage>
        <taxon>Bacteria</taxon>
        <taxon>Pseudomonadati</taxon>
        <taxon>Pseudomonadota</taxon>
        <taxon>Alphaproteobacteria</taxon>
        <taxon>Hyphomicrobiales</taxon>
        <taxon>Nitrobacteraceae</taxon>
        <taxon>Bradyrhizobium</taxon>
    </lineage>
</organism>
<name>A0A973WXR5_9BRAD</name>
<reference evidence="1" key="2">
    <citation type="journal article" date="2021" name="Int. J. Syst. Evol. Microbiol.">
        <title>Bradyrhizobium septentrionale sp. nov. (sv. septentrionale) and Bradyrhizobium quebecense sp. nov. (sv. septentrionale) associated with legumes native to Canada possess rearranged symbiosis genes and numerous insertion sequences.</title>
        <authorList>
            <person name="Bromfield E.S.P."/>
            <person name="Cloutier S."/>
        </authorList>
    </citation>
    <scope>NUCLEOTIDE SEQUENCE</scope>
    <source>
        <strain evidence="1">12S5</strain>
    </source>
</reference>
<dbReference type="AlphaFoldDB" id="A0A973WXR5"/>
<keyword evidence="3" id="KW-1185">Reference proteome</keyword>
<dbReference type="RefSeq" id="WP_173640789.1">
    <property type="nucleotide sequence ID" value="NZ_CP088022.1"/>
</dbReference>
<sequence>MIRAGWKSARWLDRNGNLVGLIAELRKALAGGMIDRPIWIERKSGAQPLAVRLVAVKKPAHAAAEARRKARKTAQKGGHQLSRQTLEAADWVILATSLKG</sequence>
<protein>
    <submittedName>
        <fullName evidence="2">Uncharacterized protein</fullName>
    </submittedName>
</protein>
<dbReference type="EMBL" id="JABWSX010000001">
    <property type="protein sequence ID" value="NVL10338.1"/>
    <property type="molecule type" value="Genomic_DNA"/>
</dbReference>
<accession>A0A973WXR5</accession>
<evidence type="ECO:0000313" key="1">
    <source>
        <dbReference type="EMBL" id="MBO1432666.1"/>
    </source>
</evidence>
<evidence type="ECO:0000313" key="2">
    <source>
        <dbReference type="EMBL" id="NVL10338.1"/>
    </source>
</evidence>